<accession>A0A9P5XWJ2</accession>
<evidence type="ECO:0000313" key="2">
    <source>
        <dbReference type="EMBL" id="KAF9457016.1"/>
    </source>
</evidence>
<proteinExistence type="predicted"/>
<comment type="caution">
    <text evidence="2">The sequence shown here is derived from an EMBL/GenBank/DDBJ whole genome shotgun (WGS) entry which is preliminary data.</text>
</comment>
<organism evidence="2 3">
    <name type="scientific">Collybia nuda</name>
    <dbReference type="NCBI Taxonomy" id="64659"/>
    <lineage>
        <taxon>Eukaryota</taxon>
        <taxon>Fungi</taxon>
        <taxon>Dikarya</taxon>
        <taxon>Basidiomycota</taxon>
        <taxon>Agaricomycotina</taxon>
        <taxon>Agaricomycetes</taxon>
        <taxon>Agaricomycetidae</taxon>
        <taxon>Agaricales</taxon>
        <taxon>Tricholomatineae</taxon>
        <taxon>Clitocybaceae</taxon>
        <taxon>Collybia</taxon>
    </lineage>
</organism>
<dbReference type="Proteomes" id="UP000807353">
    <property type="component" value="Unassembled WGS sequence"/>
</dbReference>
<gene>
    <name evidence="2" type="ORF">BDZ94DRAFT_1326578</name>
</gene>
<feature type="region of interest" description="Disordered" evidence="1">
    <location>
        <begin position="1"/>
        <end position="23"/>
    </location>
</feature>
<dbReference type="AlphaFoldDB" id="A0A9P5XWJ2"/>
<name>A0A9P5XWJ2_9AGAR</name>
<reference evidence="2" key="1">
    <citation type="submission" date="2020-11" db="EMBL/GenBank/DDBJ databases">
        <authorList>
            <consortium name="DOE Joint Genome Institute"/>
            <person name="Ahrendt S."/>
            <person name="Riley R."/>
            <person name="Andreopoulos W."/>
            <person name="Labutti K."/>
            <person name="Pangilinan J."/>
            <person name="Ruiz-Duenas F.J."/>
            <person name="Barrasa J.M."/>
            <person name="Sanchez-Garcia M."/>
            <person name="Camarero S."/>
            <person name="Miyauchi S."/>
            <person name="Serrano A."/>
            <person name="Linde D."/>
            <person name="Babiker R."/>
            <person name="Drula E."/>
            <person name="Ayuso-Fernandez I."/>
            <person name="Pacheco R."/>
            <person name="Padilla G."/>
            <person name="Ferreira P."/>
            <person name="Barriuso J."/>
            <person name="Kellner H."/>
            <person name="Castanera R."/>
            <person name="Alfaro M."/>
            <person name="Ramirez L."/>
            <person name="Pisabarro A.G."/>
            <person name="Kuo A."/>
            <person name="Tritt A."/>
            <person name="Lipzen A."/>
            <person name="He G."/>
            <person name="Yan M."/>
            <person name="Ng V."/>
            <person name="Cullen D."/>
            <person name="Martin F."/>
            <person name="Rosso M.-N."/>
            <person name="Henrissat B."/>
            <person name="Hibbett D."/>
            <person name="Martinez A.T."/>
            <person name="Grigoriev I.V."/>
        </authorList>
    </citation>
    <scope>NUCLEOTIDE SEQUENCE</scope>
    <source>
        <strain evidence="2">CBS 247.69</strain>
    </source>
</reference>
<keyword evidence="3" id="KW-1185">Reference proteome</keyword>
<protein>
    <submittedName>
        <fullName evidence="2">Uncharacterized protein</fullName>
    </submittedName>
</protein>
<dbReference type="OrthoDB" id="3269353at2759"/>
<evidence type="ECO:0000256" key="1">
    <source>
        <dbReference type="SAM" id="MobiDB-lite"/>
    </source>
</evidence>
<dbReference type="EMBL" id="MU150391">
    <property type="protein sequence ID" value="KAF9457016.1"/>
    <property type="molecule type" value="Genomic_DNA"/>
</dbReference>
<evidence type="ECO:0000313" key="3">
    <source>
        <dbReference type="Proteomes" id="UP000807353"/>
    </source>
</evidence>
<sequence>MSRLTASPFHKPSPFEFPKAPFSPPETNVDMIGPARVPMPGYIAGGQEQRVSDMESSPGALESAGSRFRRVSSIAYHTSGTRESNTRTPQRSPKAFIIVIPPPTFDHEHGQLGHTLSSGPRHRLSQGLLMPLFPTMYGQLTAIAREFNFPSTTGLCLYFHITENGATMTPRISDETWQSIWNHIFETATPAPTQRSPISGKIEFDIDLSQARWYASWVSPSHRDHMEIPFSTNPSAAPSIAHFHRESKSSVEEHVEEQSLTPTRPPVRLNGIAAPTARHIPRKLSLVDRYDVMSIRSGSRRSALSPPEPVQLTSQVLSPIVQEDEPKSARHALDTRVMTWRASAVLKPTPLAATGQISLEPANMPNMLPIDDALTSVPNQELDLGDFTWSISSLGPDEDEPISPISWERLPSIHIAHRMKGSVCMTPSDCTSFGPSDYTLPSPAVSFYRLPSPDIAHRMYEDVPPTPSTVTTWGAPFSYPPSPVSYPRIFSPDLGDKCVFSRPTTPSTATSWGPGSWPSSPVNVDRAQSIHMCDRGEFSQPVTPSTATSWGVPLSYPSTPSTPYFVHTPDAGQRVSEEDILSLPWNYKPWGHSWPYSQATSSERQPARGLQLHLVHVSSDYPHLNIYPSIYPYFDLYPAPAGTMSICYAASDPQIIAPRLPAMIKLPTVYPFFDIYPAVYPRNLEEIYPVITVQSNPTFSALPTPQYPYFDLYPTIHPDKVPCLEVPADAHSHIYAQSHNATQYLDFNMDPTATKVNTEVDNGVLRNSFFDLRIPSKILPSRKQKIVTAVMDVYPSFNLYPAIYPAHNNYPVGYEIKAVHDGCRPGYPHFDLYPTTHNDFTMGSEESSPSHMELISVRLSIYPVFDIYPASYPTFNIYPAVDNMPHGKTASPISDLCKNKFDQLSGTC</sequence>